<accession>A0A397ZBB1</accession>
<dbReference type="AlphaFoldDB" id="A0A397ZBB1"/>
<sequence>MKFAFVLFIVLVSAMTMATTKNVEAERQLSKQAHQFMLQHEVSLHAEQPQGLGNCKKDCIKCNVTEVSINCFCVC</sequence>
<feature type="signal peptide" evidence="1">
    <location>
        <begin position="1"/>
        <end position="25"/>
    </location>
</feature>
<evidence type="ECO:0000313" key="3">
    <source>
        <dbReference type="Proteomes" id="UP000264353"/>
    </source>
</evidence>
<name>A0A397ZBB1_BRACM</name>
<dbReference type="EMBL" id="CM010632">
    <property type="protein sequence ID" value="RID62805.1"/>
    <property type="molecule type" value="Genomic_DNA"/>
</dbReference>
<keyword evidence="1" id="KW-0732">Signal</keyword>
<gene>
    <name evidence="2" type="ORF">BRARA_E01850</name>
</gene>
<dbReference type="Proteomes" id="UP000264353">
    <property type="component" value="Chromosome A5"/>
</dbReference>
<organism evidence="2 3">
    <name type="scientific">Brassica campestris</name>
    <name type="common">Field mustard</name>
    <dbReference type="NCBI Taxonomy" id="3711"/>
    <lineage>
        <taxon>Eukaryota</taxon>
        <taxon>Viridiplantae</taxon>
        <taxon>Streptophyta</taxon>
        <taxon>Embryophyta</taxon>
        <taxon>Tracheophyta</taxon>
        <taxon>Spermatophyta</taxon>
        <taxon>Magnoliopsida</taxon>
        <taxon>eudicotyledons</taxon>
        <taxon>Gunneridae</taxon>
        <taxon>Pentapetalae</taxon>
        <taxon>rosids</taxon>
        <taxon>malvids</taxon>
        <taxon>Brassicales</taxon>
        <taxon>Brassicaceae</taxon>
        <taxon>Brassiceae</taxon>
        <taxon>Brassica</taxon>
    </lineage>
</organism>
<proteinExistence type="predicted"/>
<reference evidence="2 3" key="1">
    <citation type="submission" date="2018-06" db="EMBL/GenBank/DDBJ databases">
        <title>WGS assembly of Brassica rapa FPsc.</title>
        <authorList>
            <person name="Bowman J."/>
            <person name="Kohchi T."/>
            <person name="Yamato K."/>
            <person name="Jenkins J."/>
            <person name="Shu S."/>
            <person name="Ishizaki K."/>
            <person name="Yamaoka S."/>
            <person name="Nishihama R."/>
            <person name="Nakamura Y."/>
            <person name="Berger F."/>
            <person name="Adam C."/>
            <person name="Aki S."/>
            <person name="Althoff F."/>
            <person name="Araki T."/>
            <person name="Arteaga-Vazquez M."/>
            <person name="Balasubrmanian S."/>
            <person name="Bauer D."/>
            <person name="Boehm C."/>
            <person name="Briginshaw L."/>
            <person name="Caballero-Perez J."/>
            <person name="Catarino B."/>
            <person name="Chen F."/>
            <person name="Chiyoda S."/>
            <person name="Chovatia M."/>
            <person name="Davies K."/>
            <person name="Delmans M."/>
            <person name="Demura T."/>
            <person name="Dierschke T."/>
            <person name="Dolan L."/>
            <person name="Dorantes-Acosta A."/>
            <person name="Eklund D."/>
            <person name="Florent S."/>
            <person name="Flores-Sandoval E."/>
            <person name="Fujiyama A."/>
            <person name="Fukuzawa H."/>
            <person name="Galik B."/>
            <person name="Grimanelli D."/>
            <person name="Grimwood J."/>
            <person name="Grossniklaus U."/>
            <person name="Hamada T."/>
            <person name="Haseloff J."/>
            <person name="Hetherington A."/>
            <person name="Higo A."/>
            <person name="Hirakawa Y."/>
            <person name="Hundley H."/>
            <person name="Ikeda Y."/>
            <person name="Inoue K."/>
            <person name="Inoue S."/>
            <person name="Ishida S."/>
            <person name="Jia Q."/>
            <person name="Kakita M."/>
            <person name="Kanazawa T."/>
            <person name="Kawai Y."/>
            <person name="Kawashima T."/>
            <person name="Kennedy M."/>
            <person name="Kinose K."/>
            <person name="Kinoshita T."/>
            <person name="Kohara Y."/>
            <person name="Koide E."/>
            <person name="Komatsu K."/>
            <person name="Kopischke S."/>
            <person name="Kubo M."/>
            <person name="Kyozuka J."/>
            <person name="Lagercrantz U."/>
            <person name="Lin S."/>
            <person name="Lindquist E."/>
            <person name="Lipzen A."/>
            <person name="Lu C."/>
            <person name="Luna E."/>
            <person name="Martienssen R."/>
            <person name="Minamino N."/>
            <person name="Mizutani M."/>
            <person name="Mizutani M."/>
            <person name="Mochizuki N."/>
            <person name="Monte I."/>
            <person name="Mosher R."/>
            <person name="Nagasaki H."/>
            <person name="Nakagami H."/>
            <person name="Naramoto S."/>
            <person name="Nishitani K."/>
            <person name="Ohtani M."/>
            <person name="Okamoto T."/>
            <person name="Okumura M."/>
            <person name="Phillips J."/>
            <person name="Pollak B."/>
            <person name="Reinders A."/>
            <person name="Roevekamp M."/>
            <person name="Sano R."/>
            <person name="Sawa S."/>
            <person name="Schmid M."/>
            <person name="Shirakawa M."/>
            <person name="Solano R."/>
            <person name="Spunde A."/>
            <person name="Suetsugu N."/>
            <person name="Sugano S."/>
            <person name="Sugiyama A."/>
            <person name="Sun R."/>
            <person name="Suzuki Y."/>
            <person name="Takenaka M."/>
            <person name="Takezawa D."/>
            <person name="Tomogane H."/>
            <person name="Tsuzuki M."/>
            <person name="Ueda T."/>
            <person name="Umeda M."/>
            <person name="Ward J."/>
            <person name="Watanabe Y."/>
            <person name="Yazaki K."/>
            <person name="Yokoyama R."/>
            <person name="Yoshitake Y."/>
            <person name="Yotsui I."/>
            <person name="Zachgo S."/>
            <person name="Schmutz J."/>
        </authorList>
    </citation>
    <scope>NUCLEOTIDE SEQUENCE [LARGE SCALE GENOMIC DNA]</scope>
    <source>
        <strain evidence="3">cv. B-3</strain>
    </source>
</reference>
<feature type="chain" id="PRO_5017480993" evidence="1">
    <location>
        <begin position="26"/>
        <end position="75"/>
    </location>
</feature>
<evidence type="ECO:0000313" key="2">
    <source>
        <dbReference type="EMBL" id="RID62805.1"/>
    </source>
</evidence>
<protein>
    <submittedName>
        <fullName evidence="2">Uncharacterized protein</fullName>
    </submittedName>
</protein>
<evidence type="ECO:0000256" key="1">
    <source>
        <dbReference type="SAM" id="SignalP"/>
    </source>
</evidence>